<dbReference type="Proteomes" id="UP001343257">
    <property type="component" value="Unassembled WGS sequence"/>
</dbReference>
<reference evidence="6 7" key="1">
    <citation type="submission" date="2023-03" db="EMBL/GenBank/DDBJ databases">
        <title>Bacillus Genome Sequencing.</title>
        <authorList>
            <person name="Dunlap C."/>
        </authorList>
    </citation>
    <scope>NUCLEOTIDE SEQUENCE [LARGE SCALE GENOMIC DNA]</scope>
    <source>
        <strain evidence="6 7">NRS-52</strain>
    </source>
</reference>
<evidence type="ECO:0000313" key="6">
    <source>
        <dbReference type="EMBL" id="MED5019629.1"/>
    </source>
</evidence>
<keyword evidence="4 5" id="KW-0472">Membrane</keyword>
<feature type="transmembrane region" description="Helical" evidence="5">
    <location>
        <begin position="43"/>
        <end position="61"/>
    </location>
</feature>
<evidence type="ECO:0000256" key="4">
    <source>
        <dbReference type="ARBA" id="ARBA00023136"/>
    </source>
</evidence>
<proteinExistence type="predicted"/>
<evidence type="ECO:0000256" key="1">
    <source>
        <dbReference type="ARBA" id="ARBA00004141"/>
    </source>
</evidence>
<protein>
    <submittedName>
        <fullName evidence="6">DoxX family protein</fullName>
    </submittedName>
</protein>
<keyword evidence="2 5" id="KW-0812">Transmembrane</keyword>
<dbReference type="EMBL" id="JARTLD010000052">
    <property type="protein sequence ID" value="MED5019629.1"/>
    <property type="molecule type" value="Genomic_DNA"/>
</dbReference>
<evidence type="ECO:0000256" key="3">
    <source>
        <dbReference type="ARBA" id="ARBA00022989"/>
    </source>
</evidence>
<gene>
    <name evidence="6" type="ORF">P9847_20240</name>
</gene>
<evidence type="ECO:0000313" key="7">
    <source>
        <dbReference type="Proteomes" id="UP001343257"/>
    </source>
</evidence>
<accession>A0ABU6PXP0</accession>
<sequence length="117" mass="12584">MNIALWIVQGLLALMFIFAGSTKALQYEKAKASLPWVKDYSRGYVTLIGVSELLGGLGLVLPQATGIWPILTPVAALALGVVMILAAAFHAKRREYQGIGMNIVLLILAVFVAIGRF</sequence>
<dbReference type="Pfam" id="PF13564">
    <property type="entry name" value="DoxX_2"/>
    <property type="match status" value="1"/>
</dbReference>
<feature type="transmembrane region" description="Helical" evidence="5">
    <location>
        <begin position="68"/>
        <end position="90"/>
    </location>
</feature>
<keyword evidence="3 5" id="KW-1133">Transmembrane helix</keyword>
<comment type="caution">
    <text evidence="6">The sequence shown here is derived from an EMBL/GenBank/DDBJ whole genome shotgun (WGS) entry which is preliminary data.</text>
</comment>
<keyword evidence="7" id="KW-1185">Reference proteome</keyword>
<evidence type="ECO:0000256" key="2">
    <source>
        <dbReference type="ARBA" id="ARBA00022692"/>
    </source>
</evidence>
<name>A0ABU6PXP0_9BACL</name>
<organism evidence="6 7">
    <name type="scientific">Paenibacillus chibensis</name>
    <dbReference type="NCBI Taxonomy" id="59846"/>
    <lineage>
        <taxon>Bacteria</taxon>
        <taxon>Bacillati</taxon>
        <taxon>Bacillota</taxon>
        <taxon>Bacilli</taxon>
        <taxon>Bacillales</taxon>
        <taxon>Paenibacillaceae</taxon>
        <taxon>Paenibacillus</taxon>
    </lineage>
</organism>
<feature type="transmembrane region" description="Helical" evidence="5">
    <location>
        <begin position="96"/>
        <end position="114"/>
    </location>
</feature>
<evidence type="ECO:0000256" key="5">
    <source>
        <dbReference type="SAM" id="Phobius"/>
    </source>
</evidence>
<dbReference type="RefSeq" id="WP_328280735.1">
    <property type="nucleotide sequence ID" value="NZ_JARTLD010000052.1"/>
</dbReference>
<comment type="subcellular location">
    <subcellularLocation>
        <location evidence="1">Membrane</location>
        <topology evidence="1">Multi-pass membrane protein</topology>
    </subcellularLocation>
</comment>
<dbReference type="InterPro" id="IPR032808">
    <property type="entry name" value="DoxX"/>
</dbReference>